<dbReference type="Pfam" id="PF03234">
    <property type="entry name" value="CDC37_N"/>
    <property type="match status" value="1"/>
</dbReference>
<sequence>MVLDYSKWDSLELSDDSDVEVHPNVDKRSFIRAKQAQIHQERAARKHQIATLKYERVVNDGLLLRIDRLLSALKAHAVAAAEPNADADKVIFQALVECADPTATGGDEPPKPPEGVHHNVKEKVTYSKMMGALVDQVKREMGEQDKAGKAEEGATTLERVLKGVQGHKDKVTVLQGELLEKLAELEREEKRHITSDDIHTGFDVSHVAKEAEKARTAAPSSSKPTTTTTTELLNPGAVPQPSEQAPSAQDDDVNASPTAKQFAAIPATDYQAQLAFISSHPDLLAERETDGLLVEAFQAQLDGDDGRARTCVHHALLIQYCRQLGRDGVGLFFKRVTTDGHQAYRLFADDVASTHARIRDRAATIRAERERDPDREQREVEQIQLHAVDPGTSIAINVPPPAGATAGAGGGAGDDAAARRARALFESFDSDMRAALESGSLDRVNRVLARMSVDEAEAAVGKLSEGGMLSVEEGVIDATTEEGRRKVEELEKARKGDEVFAEEEDPRLAEDPE</sequence>
<dbReference type="InterPro" id="IPR013855">
    <property type="entry name" value="Cdc37_N_dom"/>
</dbReference>
<dbReference type="FunFam" id="1.20.58.610:FF:000002">
    <property type="entry name" value="Hsp90 co-chaperone Cdc37, putative"/>
    <property type="match status" value="1"/>
</dbReference>
<evidence type="ECO:0000313" key="10">
    <source>
        <dbReference type="EMBL" id="KAF2453970.1"/>
    </source>
</evidence>
<comment type="subcellular location">
    <subcellularLocation>
        <location evidence="1">Cytoplasm</location>
    </subcellularLocation>
</comment>
<evidence type="ECO:0000313" key="11">
    <source>
        <dbReference type="Proteomes" id="UP000799766"/>
    </source>
</evidence>
<evidence type="ECO:0000256" key="2">
    <source>
        <dbReference type="ARBA" id="ARBA00006222"/>
    </source>
</evidence>
<feature type="region of interest" description="Disordered" evidence="6">
    <location>
        <begin position="209"/>
        <end position="257"/>
    </location>
</feature>
<dbReference type="SUPFAM" id="SSF101391">
    <property type="entry name" value="Hsp90 co-chaperone CDC37"/>
    <property type="match status" value="1"/>
</dbReference>
<dbReference type="GO" id="GO:0051087">
    <property type="term" value="F:protein-folding chaperone binding"/>
    <property type="evidence" value="ECO:0007669"/>
    <property type="project" value="TreeGrafter"/>
</dbReference>
<evidence type="ECO:0000256" key="4">
    <source>
        <dbReference type="ARBA" id="ARBA00023186"/>
    </source>
</evidence>
<feature type="compositionally biased region" description="Basic and acidic residues" evidence="6">
    <location>
        <begin position="482"/>
        <end position="498"/>
    </location>
</feature>
<dbReference type="GO" id="GO:0051082">
    <property type="term" value="F:unfolded protein binding"/>
    <property type="evidence" value="ECO:0007669"/>
    <property type="project" value="TreeGrafter"/>
</dbReference>
<dbReference type="GO" id="GO:0006457">
    <property type="term" value="P:protein folding"/>
    <property type="evidence" value="ECO:0007669"/>
    <property type="project" value="TreeGrafter"/>
</dbReference>
<evidence type="ECO:0000259" key="9">
    <source>
        <dbReference type="SMART" id="SM01071"/>
    </source>
</evidence>
<dbReference type="EMBL" id="MU001694">
    <property type="protein sequence ID" value="KAF2453970.1"/>
    <property type="molecule type" value="Genomic_DNA"/>
</dbReference>
<gene>
    <name evidence="10" type="ORF">BDY21DRAFT_116317</name>
</gene>
<evidence type="ECO:0000259" key="7">
    <source>
        <dbReference type="SMART" id="SM01069"/>
    </source>
</evidence>
<dbReference type="SMART" id="SM01071">
    <property type="entry name" value="CDC37_N"/>
    <property type="match status" value="1"/>
</dbReference>
<reference evidence="10" key="1">
    <citation type="journal article" date="2020" name="Stud. Mycol.">
        <title>101 Dothideomycetes genomes: a test case for predicting lifestyles and emergence of pathogens.</title>
        <authorList>
            <person name="Haridas S."/>
            <person name="Albert R."/>
            <person name="Binder M."/>
            <person name="Bloem J."/>
            <person name="Labutti K."/>
            <person name="Salamov A."/>
            <person name="Andreopoulos B."/>
            <person name="Baker S."/>
            <person name="Barry K."/>
            <person name="Bills G."/>
            <person name="Bluhm B."/>
            <person name="Cannon C."/>
            <person name="Castanera R."/>
            <person name="Culley D."/>
            <person name="Daum C."/>
            <person name="Ezra D."/>
            <person name="Gonzalez J."/>
            <person name="Henrissat B."/>
            <person name="Kuo A."/>
            <person name="Liang C."/>
            <person name="Lipzen A."/>
            <person name="Lutzoni F."/>
            <person name="Magnuson J."/>
            <person name="Mondo S."/>
            <person name="Nolan M."/>
            <person name="Ohm R."/>
            <person name="Pangilinan J."/>
            <person name="Park H.-J."/>
            <person name="Ramirez L."/>
            <person name="Alfaro M."/>
            <person name="Sun H."/>
            <person name="Tritt A."/>
            <person name="Yoshinaga Y."/>
            <person name="Zwiers L.-H."/>
            <person name="Turgeon B."/>
            <person name="Goodwin S."/>
            <person name="Spatafora J."/>
            <person name="Crous P."/>
            <person name="Grigoriev I."/>
        </authorList>
    </citation>
    <scope>NUCLEOTIDE SEQUENCE</scope>
    <source>
        <strain evidence="10">ATCC 16933</strain>
    </source>
</reference>
<dbReference type="InterPro" id="IPR004918">
    <property type="entry name" value="Cdc37"/>
</dbReference>
<keyword evidence="3" id="KW-0963">Cytoplasm</keyword>
<dbReference type="Pfam" id="PF08565">
    <property type="entry name" value="CDC37_M"/>
    <property type="match status" value="1"/>
</dbReference>
<organism evidence="10 11">
    <name type="scientific">Lineolata rhizophorae</name>
    <dbReference type="NCBI Taxonomy" id="578093"/>
    <lineage>
        <taxon>Eukaryota</taxon>
        <taxon>Fungi</taxon>
        <taxon>Dikarya</taxon>
        <taxon>Ascomycota</taxon>
        <taxon>Pezizomycotina</taxon>
        <taxon>Dothideomycetes</taxon>
        <taxon>Dothideomycetes incertae sedis</taxon>
        <taxon>Lineolatales</taxon>
        <taxon>Lineolataceae</taxon>
        <taxon>Lineolata</taxon>
    </lineage>
</organism>
<keyword evidence="10" id="KW-0418">Kinase</keyword>
<dbReference type="InterPro" id="IPR013873">
    <property type="entry name" value="Cdc37_C"/>
</dbReference>
<evidence type="ECO:0000256" key="5">
    <source>
        <dbReference type="ARBA" id="ARBA00031396"/>
    </source>
</evidence>
<keyword evidence="11" id="KW-1185">Reference proteome</keyword>
<proteinExistence type="inferred from homology"/>
<feature type="compositionally biased region" description="Low complexity" evidence="6">
    <location>
        <begin position="216"/>
        <end position="230"/>
    </location>
</feature>
<dbReference type="OrthoDB" id="440202at2759"/>
<dbReference type="PANTHER" id="PTHR12800:SF4">
    <property type="entry name" value="HSP90 CO-CHAPERONE CDC37"/>
    <property type="match status" value="1"/>
</dbReference>
<dbReference type="Proteomes" id="UP000799766">
    <property type="component" value="Unassembled WGS sequence"/>
</dbReference>
<dbReference type="InterPro" id="IPR013874">
    <property type="entry name" value="Cdc37_Hsp90-bd"/>
</dbReference>
<dbReference type="PANTHER" id="PTHR12800">
    <property type="entry name" value="CDC37-RELATED"/>
    <property type="match status" value="1"/>
</dbReference>
<feature type="domain" description="Cdc37 C-terminal" evidence="7">
    <location>
        <begin position="396"/>
        <end position="504"/>
    </location>
</feature>
<keyword evidence="4" id="KW-0143">Chaperone</keyword>
<dbReference type="Gene3D" id="1.20.58.610">
    <property type="entry name" value="Cdc37, Hsp90 binding domain"/>
    <property type="match status" value="1"/>
</dbReference>
<feature type="region of interest" description="Disordered" evidence="6">
    <location>
        <begin position="482"/>
        <end position="513"/>
    </location>
</feature>
<evidence type="ECO:0000256" key="1">
    <source>
        <dbReference type="ARBA" id="ARBA00004496"/>
    </source>
</evidence>
<evidence type="ECO:0000256" key="3">
    <source>
        <dbReference type="ARBA" id="ARBA00022490"/>
    </source>
</evidence>
<dbReference type="GO" id="GO:0050821">
    <property type="term" value="P:protein stabilization"/>
    <property type="evidence" value="ECO:0007669"/>
    <property type="project" value="TreeGrafter"/>
</dbReference>
<feature type="domain" description="Cdc37 N-terminal" evidence="9">
    <location>
        <begin position="2"/>
        <end position="205"/>
    </location>
</feature>
<dbReference type="SMART" id="SM01069">
    <property type="entry name" value="CDC37_C"/>
    <property type="match status" value="1"/>
</dbReference>
<feature type="domain" description="Cdc37 Hsp90 binding" evidence="8">
    <location>
        <begin position="208"/>
        <end position="373"/>
    </location>
</feature>
<keyword evidence="10" id="KW-0808">Transferase</keyword>
<name>A0A6A6NQ82_9PEZI</name>
<accession>A0A6A6NQ82</accession>
<dbReference type="AlphaFoldDB" id="A0A6A6NQ82"/>
<evidence type="ECO:0000256" key="6">
    <source>
        <dbReference type="SAM" id="MobiDB-lite"/>
    </source>
</evidence>
<dbReference type="GO" id="GO:0016301">
    <property type="term" value="F:kinase activity"/>
    <property type="evidence" value="ECO:0007669"/>
    <property type="project" value="UniProtKB-KW"/>
</dbReference>
<protein>
    <recommendedName>
        <fullName evidence="5">Hsp90 chaperone protein kinase-targeting subunit</fullName>
    </recommendedName>
</protein>
<evidence type="ECO:0000259" key="8">
    <source>
        <dbReference type="SMART" id="SM01070"/>
    </source>
</evidence>
<dbReference type="SMART" id="SM01070">
    <property type="entry name" value="CDC37_M"/>
    <property type="match status" value="1"/>
</dbReference>
<dbReference type="GO" id="GO:0019901">
    <property type="term" value="F:protein kinase binding"/>
    <property type="evidence" value="ECO:0007669"/>
    <property type="project" value="InterPro"/>
</dbReference>
<dbReference type="GO" id="GO:0005737">
    <property type="term" value="C:cytoplasm"/>
    <property type="evidence" value="ECO:0007669"/>
    <property type="project" value="UniProtKB-SubCell"/>
</dbReference>
<comment type="similarity">
    <text evidence="2">Belongs to the CDC37 family.</text>
</comment>
<dbReference type="Pfam" id="PF08564">
    <property type="entry name" value="CDC37_C"/>
    <property type="match status" value="1"/>
</dbReference>
<dbReference type="InterPro" id="IPR038189">
    <property type="entry name" value="Cdc37_Hsp90-bd_sf"/>
</dbReference>
<dbReference type="GO" id="GO:0031072">
    <property type="term" value="F:heat shock protein binding"/>
    <property type="evidence" value="ECO:0007669"/>
    <property type="project" value="TreeGrafter"/>
</dbReference>